<evidence type="ECO:0000313" key="2">
    <source>
        <dbReference type="EMBL" id="RUL86971.1"/>
    </source>
</evidence>
<dbReference type="Proteomes" id="UP000280296">
    <property type="component" value="Unassembled WGS sequence"/>
</dbReference>
<dbReference type="InterPro" id="IPR017946">
    <property type="entry name" value="PLC-like_Pdiesterase_TIM-brl"/>
</dbReference>
<organism evidence="2 3">
    <name type="scientific">Tautonia sociabilis</name>
    <dbReference type="NCBI Taxonomy" id="2080755"/>
    <lineage>
        <taxon>Bacteria</taxon>
        <taxon>Pseudomonadati</taxon>
        <taxon>Planctomycetota</taxon>
        <taxon>Planctomycetia</taxon>
        <taxon>Isosphaerales</taxon>
        <taxon>Isosphaeraceae</taxon>
        <taxon>Tautonia</taxon>
    </lineage>
</organism>
<gene>
    <name evidence="2" type="ORF">TsocGM_15110</name>
</gene>
<dbReference type="Gene3D" id="3.20.20.190">
    <property type="entry name" value="Phosphatidylinositol (PI) phosphodiesterase"/>
    <property type="match status" value="1"/>
</dbReference>
<name>A0A432MHY1_9BACT</name>
<dbReference type="Pfam" id="PF03009">
    <property type="entry name" value="GDPD"/>
    <property type="match status" value="1"/>
</dbReference>
<dbReference type="PANTHER" id="PTHR46211">
    <property type="entry name" value="GLYCEROPHOSPHORYL DIESTER PHOSPHODIESTERASE"/>
    <property type="match status" value="1"/>
</dbReference>
<dbReference type="PROSITE" id="PS51704">
    <property type="entry name" value="GP_PDE"/>
    <property type="match status" value="1"/>
</dbReference>
<dbReference type="PANTHER" id="PTHR46211:SF1">
    <property type="entry name" value="GLYCEROPHOSPHODIESTER PHOSPHODIESTERASE, CYTOPLASMIC"/>
    <property type="match status" value="1"/>
</dbReference>
<dbReference type="GO" id="GO:0008081">
    <property type="term" value="F:phosphoric diester hydrolase activity"/>
    <property type="evidence" value="ECO:0007669"/>
    <property type="project" value="InterPro"/>
</dbReference>
<evidence type="ECO:0000259" key="1">
    <source>
        <dbReference type="PROSITE" id="PS51704"/>
    </source>
</evidence>
<reference evidence="2 3" key="1">
    <citation type="submission" date="2018-12" db="EMBL/GenBank/DDBJ databases">
        <authorList>
            <person name="Toschakov S.V."/>
        </authorList>
    </citation>
    <scope>NUCLEOTIDE SEQUENCE [LARGE SCALE GENOMIC DNA]</scope>
    <source>
        <strain evidence="2 3">GM2012</strain>
    </source>
</reference>
<protein>
    <submittedName>
        <fullName evidence="2">Glycerophosphodiester phosphodiesterase</fullName>
    </submittedName>
</protein>
<sequence>MLPAEPDDAPASPVEWIAHRGESFDAPENTLAAFNLAWARGVPAIELDVHLTADDRLVCIHDASTERTTGVDLAVKDTPLDRLRSLDAGSWKDPKFAGEPLPSLEDALATIPDGSRCFIEVKVGPEAVPALVRAVRSSGKTPDQLAVIAFNPDTIAEAKQALPEIPMYWLSGFRRDDQTGAHTTTIDELIAQARSIHADGLDLNYRGPFDADLVRKVKDAGLRLYVWTVDDPEIARRFVSLGVDGITSNRASWMRDQLSSPR</sequence>
<keyword evidence="3" id="KW-1185">Reference proteome</keyword>
<dbReference type="OrthoDB" id="238714at2"/>
<evidence type="ECO:0000313" key="3">
    <source>
        <dbReference type="Proteomes" id="UP000280296"/>
    </source>
</evidence>
<dbReference type="EMBL" id="RYZH01000028">
    <property type="protein sequence ID" value="RUL86971.1"/>
    <property type="molecule type" value="Genomic_DNA"/>
</dbReference>
<accession>A0A432MHY1</accession>
<dbReference type="GO" id="GO:0006629">
    <property type="term" value="P:lipid metabolic process"/>
    <property type="evidence" value="ECO:0007669"/>
    <property type="project" value="InterPro"/>
</dbReference>
<proteinExistence type="predicted"/>
<dbReference type="CDD" id="cd08582">
    <property type="entry name" value="GDPD_like_2"/>
    <property type="match status" value="1"/>
</dbReference>
<dbReference type="AlphaFoldDB" id="A0A432MHY1"/>
<dbReference type="InterPro" id="IPR030395">
    <property type="entry name" value="GP_PDE_dom"/>
</dbReference>
<comment type="caution">
    <text evidence="2">The sequence shown here is derived from an EMBL/GenBank/DDBJ whole genome shotgun (WGS) entry which is preliminary data.</text>
</comment>
<dbReference type="SUPFAM" id="SSF51695">
    <property type="entry name" value="PLC-like phosphodiesterases"/>
    <property type="match status" value="1"/>
</dbReference>
<feature type="domain" description="GP-PDE" evidence="1">
    <location>
        <begin position="14"/>
        <end position="258"/>
    </location>
</feature>
<reference evidence="2 3" key="2">
    <citation type="submission" date="2019-01" db="EMBL/GenBank/DDBJ databases">
        <title>Tautonia sociabilis, a novel thermotolerant planctomycete of Isosphaeraceae family, isolated from a 4000 m deep subterranean habitat.</title>
        <authorList>
            <person name="Kovaleva O.L."/>
            <person name="Elcheninov A.G."/>
            <person name="Van Heerden E."/>
            <person name="Toshchakov S.V."/>
            <person name="Novikov A."/>
            <person name="Bonch-Osmolovskaya E.A."/>
            <person name="Kublanov I.V."/>
        </authorList>
    </citation>
    <scope>NUCLEOTIDE SEQUENCE [LARGE SCALE GENOMIC DNA]</scope>
    <source>
        <strain evidence="2 3">GM2012</strain>
    </source>
</reference>